<dbReference type="InterPro" id="IPR011129">
    <property type="entry name" value="CSD"/>
</dbReference>
<feature type="compositionally biased region" description="Polar residues" evidence="1">
    <location>
        <begin position="176"/>
        <end position="190"/>
    </location>
</feature>
<dbReference type="InterPro" id="IPR012340">
    <property type="entry name" value="NA-bd_OB-fold"/>
</dbReference>
<dbReference type="WBParaSite" id="Pan_g4284.t1">
    <property type="protein sequence ID" value="Pan_g4284.t1"/>
    <property type="gene ID" value="Pan_g4284"/>
</dbReference>
<dbReference type="AlphaFoldDB" id="A0A7E4VXQ0"/>
<evidence type="ECO:0000259" key="2">
    <source>
        <dbReference type="PROSITE" id="PS51857"/>
    </source>
</evidence>
<dbReference type="SMART" id="SM00357">
    <property type="entry name" value="CSP"/>
    <property type="match status" value="1"/>
</dbReference>
<accession>A0A7E4VXQ0</accession>
<proteinExistence type="predicted"/>
<dbReference type="Proteomes" id="UP000492821">
    <property type="component" value="Unassembled WGS sequence"/>
</dbReference>
<sequence>MTVIEASNPAAAVEAPAPPTKVDASVDTSIDAGGDAKASSSPRGRRARSGPFVPYAVLLQRHEEAQKSKKVLATQVTGTVKWFSLRSHYGFISRDDEEGDVFVHQMSIVKSRMRKVYLRSLVHNEKVEFDVVEGKNGPEAANVTGPEGADVTGVYVIQIRPRFASSRRFNGRRNTSRNSDTKSSADTSEPPQKPRRNRRKTAPSSDAKPAAGKTDHKSIEKDMVDNIGKLQIGV</sequence>
<dbReference type="InterPro" id="IPR050181">
    <property type="entry name" value="Cold_shock_domain"/>
</dbReference>
<feature type="region of interest" description="Disordered" evidence="1">
    <location>
        <begin position="1"/>
        <end position="49"/>
    </location>
</feature>
<feature type="region of interest" description="Disordered" evidence="1">
    <location>
        <begin position="166"/>
        <end position="234"/>
    </location>
</feature>
<evidence type="ECO:0000313" key="4">
    <source>
        <dbReference type="WBParaSite" id="Pan_g4284.t1"/>
    </source>
</evidence>
<feature type="compositionally biased region" description="Basic and acidic residues" evidence="1">
    <location>
        <begin position="213"/>
        <end position="224"/>
    </location>
</feature>
<dbReference type="PRINTS" id="PR00050">
    <property type="entry name" value="COLDSHOCK"/>
</dbReference>
<dbReference type="PROSITE" id="PS51857">
    <property type="entry name" value="CSD_2"/>
    <property type="match status" value="1"/>
</dbReference>
<dbReference type="InterPro" id="IPR002059">
    <property type="entry name" value="CSP_DNA-bd"/>
</dbReference>
<dbReference type="FunFam" id="2.40.50.140:FF:000274">
    <property type="entry name" value="Mitochondrial RNA binding protein"/>
    <property type="match status" value="1"/>
</dbReference>
<dbReference type="GO" id="GO:0003676">
    <property type="term" value="F:nucleic acid binding"/>
    <property type="evidence" value="ECO:0007669"/>
    <property type="project" value="InterPro"/>
</dbReference>
<dbReference type="CDD" id="cd04458">
    <property type="entry name" value="CSP_CDS"/>
    <property type="match status" value="1"/>
</dbReference>
<feature type="compositionally biased region" description="Low complexity" evidence="1">
    <location>
        <begin position="1"/>
        <end position="15"/>
    </location>
</feature>
<dbReference type="Pfam" id="PF00313">
    <property type="entry name" value="CSD"/>
    <property type="match status" value="1"/>
</dbReference>
<organism evidence="3 4">
    <name type="scientific">Panagrellus redivivus</name>
    <name type="common">Microworm</name>
    <dbReference type="NCBI Taxonomy" id="6233"/>
    <lineage>
        <taxon>Eukaryota</taxon>
        <taxon>Metazoa</taxon>
        <taxon>Ecdysozoa</taxon>
        <taxon>Nematoda</taxon>
        <taxon>Chromadorea</taxon>
        <taxon>Rhabditida</taxon>
        <taxon>Tylenchina</taxon>
        <taxon>Panagrolaimomorpha</taxon>
        <taxon>Panagrolaimoidea</taxon>
        <taxon>Panagrolaimidae</taxon>
        <taxon>Panagrellus</taxon>
    </lineage>
</organism>
<keyword evidence="3" id="KW-1185">Reference proteome</keyword>
<name>A0A7E4VXQ0_PANRE</name>
<dbReference type="Gene3D" id="2.40.50.140">
    <property type="entry name" value="Nucleic acid-binding proteins"/>
    <property type="match status" value="1"/>
</dbReference>
<evidence type="ECO:0000313" key="3">
    <source>
        <dbReference type="Proteomes" id="UP000492821"/>
    </source>
</evidence>
<reference evidence="4" key="2">
    <citation type="submission" date="2020-10" db="UniProtKB">
        <authorList>
            <consortium name="WormBaseParasite"/>
        </authorList>
    </citation>
    <scope>IDENTIFICATION</scope>
</reference>
<evidence type="ECO:0000256" key="1">
    <source>
        <dbReference type="SAM" id="MobiDB-lite"/>
    </source>
</evidence>
<feature type="domain" description="CSD" evidence="2">
    <location>
        <begin position="75"/>
        <end position="145"/>
    </location>
</feature>
<reference evidence="3" key="1">
    <citation type="journal article" date="2013" name="Genetics">
        <title>The draft genome and transcriptome of Panagrellus redivivus are shaped by the harsh demands of a free-living lifestyle.</title>
        <authorList>
            <person name="Srinivasan J."/>
            <person name="Dillman A.R."/>
            <person name="Macchietto M.G."/>
            <person name="Heikkinen L."/>
            <person name="Lakso M."/>
            <person name="Fracchia K.M."/>
            <person name="Antoshechkin I."/>
            <person name="Mortazavi A."/>
            <person name="Wong G."/>
            <person name="Sternberg P.W."/>
        </authorList>
    </citation>
    <scope>NUCLEOTIDE SEQUENCE [LARGE SCALE GENOMIC DNA]</scope>
    <source>
        <strain evidence="3">MT8872</strain>
    </source>
</reference>
<dbReference type="PANTHER" id="PTHR11544">
    <property type="entry name" value="COLD SHOCK DOMAIN CONTAINING PROTEINS"/>
    <property type="match status" value="1"/>
</dbReference>
<protein>
    <submittedName>
        <fullName evidence="4">CSD domain-containing protein</fullName>
    </submittedName>
</protein>
<dbReference type="SUPFAM" id="SSF50249">
    <property type="entry name" value="Nucleic acid-binding proteins"/>
    <property type="match status" value="1"/>
</dbReference>